<dbReference type="Gene3D" id="3.30.200.20">
    <property type="entry name" value="Phosphorylase Kinase, domain 1"/>
    <property type="match status" value="1"/>
</dbReference>
<gene>
    <name evidence="9" type="ORF">BDZ90DRAFT_216167</name>
</gene>
<keyword evidence="3" id="KW-0547">Nucleotide-binding</keyword>
<evidence type="ECO:0000313" key="9">
    <source>
        <dbReference type="EMBL" id="PWN29971.1"/>
    </source>
</evidence>
<keyword evidence="5" id="KW-0067">ATP-binding</keyword>
<dbReference type="InterPro" id="IPR000719">
    <property type="entry name" value="Prot_kinase_dom"/>
</dbReference>
<feature type="compositionally biased region" description="Polar residues" evidence="6">
    <location>
        <begin position="30"/>
        <end position="39"/>
    </location>
</feature>
<dbReference type="PANTHER" id="PTHR24351">
    <property type="entry name" value="RIBOSOMAL PROTEIN S6 KINASE"/>
    <property type="match status" value="1"/>
</dbReference>
<dbReference type="InterPro" id="IPR011009">
    <property type="entry name" value="Kinase-like_dom_sf"/>
</dbReference>
<feature type="domain" description="AGC-kinase C-terminal" evidence="8">
    <location>
        <begin position="323"/>
        <end position="359"/>
    </location>
</feature>
<dbReference type="SUPFAM" id="SSF56112">
    <property type="entry name" value="Protein kinase-like (PK-like)"/>
    <property type="match status" value="1"/>
</dbReference>
<evidence type="ECO:0000313" key="10">
    <source>
        <dbReference type="Proteomes" id="UP000245884"/>
    </source>
</evidence>
<dbReference type="EMBL" id="KZ819662">
    <property type="protein sequence ID" value="PWN29971.1"/>
    <property type="molecule type" value="Genomic_DNA"/>
</dbReference>
<keyword evidence="4 9" id="KW-0418">Kinase</keyword>
<proteinExistence type="predicted"/>
<dbReference type="Gene3D" id="1.10.510.10">
    <property type="entry name" value="Transferase(Phosphotransferase) domain 1"/>
    <property type="match status" value="1"/>
</dbReference>
<accession>A0A316V089</accession>
<evidence type="ECO:0000256" key="5">
    <source>
        <dbReference type="ARBA" id="ARBA00022840"/>
    </source>
</evidence>
<evidence type="ECO:0000256" key="3">
    <source>
        <dbReference type="ARBA" id="ARBA00022741"/>
    </source>
</evidence>
<dbReference type="AlphaFoldDB" id="A0A316V089"/>
<dbReference type="FunFam" id="1.10.510.10:FF:000465">
    <property type="entry name" value="Non-specific serine/threonine protein kinase"/>
    <property type="match status" value="1"/>
</dbReference>
<dbReference type="InterPro" id="IPR045270">
    <property type="entry name" value="STKc_AGC"/>
</dbReference>
<dbReference type="Proteomes" id="UP000245884">
    <property type="component" value="Unassembled WGS sequence"/>
</dbReference>
<dbReference type="SMART" id="SM00220">
    <property type="entry name" value="S_TKc"/>
    <property type="match status" value="1"/>
</dbReference>
<dbReference type="PROSITE" id="PS00108">
    <property type="entry name" value="PROTEIN_KINASE_ST"/>
    <property type="match status" value="1"/>
</dbReference>
<feature type="domain" description="Protein kinase" evidence="7">
    <location>
        <begin position="62"/>
        <end position="322"/>
    </location>
</feature>
<dbReference type="GeneID" id="37026081"/>
<dbReference type="InterPro" id="IPR000961">
    <property type="entry name" value="AGC-kinase_C"/>
</dbReference>
<evidence type="ECO:0000256" key="4">
    <source>
        <dbReference type="ARBA" id="ARBA00022777"/>
    </source>
</evidence>
<dbReference type="CDD" id="cd05123">
    <property type="entry name" value="STKc_AGC"/>
    <property type="match status" value="1"/>
</dbReference>
<feature type="non-terminal residue" evidence="9">
    <location>
        <position position="359"/>
    </location>
</feature>
<name>A0A316V089_9BASI</name>
<dbReference type="FunFam" id="3.30.200.20:FF:000743">
    <property type="entry name" value="Non-specific serine/threonine protein kinase"/>
    <property type="match status" value="1"/>
</dbReference>
<dbReference type="OrthoDB" id="63267at2759"/>
<dbReference type="PROSITE" id="PS51285">
    <property type="entry name" value="AGC_KINASE_CTER"/>
    <property type="match status" value="1"/>
</dbReference>
<evidence type="ECO:0000259" key="7">
    <source>
        <dbReference type="PROSITE" id="PS50011"/>
    </source>
</evidence>
<protein>
    <submittedName>
        <fullName evidence="9">Kinase-like protein</fullName>
    </submittedName>
</protein>
<sequence>MTSLHPERGPSAGTTGAATTTTATTAATTNEAPDTSVDSSAIVKRKKRRQHREPEKVTVDDFEMIRVLGKGCAGKVLLVRHRPTSGLFAMKSIHKRHVLAHQELQHTLTEQAVLKRMARDVQDPFVVKLWWSFHDRTNLYLVMDFHPGGDLATQLSRWGRLGRDRARFYAAEIVEGVEGLHKAGVIYRDLKPENVLIGADGHIVLSDFGLSKDRWTADERDTTTTFCGTAEYLAPEVIQGSAYSYEVDWWSFGTMLYEMLTGITPFWADTHADMYVRVLHDELVFPDDRVLDMDTKSILRGLLQRNPMLRMKEPRIKKHPYFSMIEWAHVFHKRYIPPYIPPIDPSNAMDTQNFDEAFL</sequence>
<evidence type="ECO:0000256" key="6">
    <source>
        <dbReference type="SAM" id="MobiDB-lite"/>
    </source>
</evidence>
<organism evidence="9 10">
    <name type="scientific">Jaminaea rosea</name>
    <dbReference type="NCBI Taxonomy" id="1569628"/>
    <lineage>
        <taxon>Eukaryota</taxon>
        <taxon>Fungi</taxon>
        <taxon>Dikarya</taxon>
        <taxon>Basidiomycota</taxon>
        <taxon>Ustilaginomycotina</taxon>
        <taxon>Exobasidiomycetes</taxon>
        <taxon>Microstromatales</taxon>
        <taxon>Microstromatales incertae sedis</taxon>
        <taxon>Jaminaea</taxon>
    </lineage>
</organism>
<feature type="region of interest" description="Disordered" evidence="6">
    <location>
        <begin position="1"/>
        <end position="55"/>
    </location>
</feature>
<feature type="compositionally biased region" description="Low complexity" evidence="6">
    <location>
        <begin position="12"/>
        <end position="29"/>
    </location>
</feature>
<evidence type="ECO:0000259" key="8">
    <source>
        <dbReference type="PROSITE" id="PS51285"/>
    </source>
</evidence>
<evidence type="ECO:0000256" key="1">
    <source>
        <dbReference type="ARBA" id="ARBA00022527"/>
    </source>
</evidence>
<reference evidence="9 10" key="1">
    <citation type="journal article" date="2018" name="Mol. Biol. Evol.">
        <title>Broad Genomic Sampling Reveals a Smut Pathogenic Ancestry of the Fungal Clade Ustilaginomycotina.</title>
        <authorList>
            <person name="Kijpornyongpan T."/>
            <person name="Mondo S.J."/>
            <person name="Barry K."/>
            <person name="Sandor L."/>
            <person name="Lee J."/>
            <person name="Lipzen A."/>
            <person name="Pangilinan J."/>
            <person name="LaButti K."/>
            <person name="Hainaut M."/>
            <person name="Henrissat B."/>
            <person name="Grigoriev I.V."/>
            <person name="Spatafora J.W."/>
            <person name="Aime M.C."/>
        </authorList>
    </citation>
    <scope>NUCLEOTIDE SEQUENCE [LARGE SCALE GENOMIC DNA]</scope>
    <source>
        <strain evidence="9 10">MCA 5214</strain>
    </source>
</reference>
<keyword evidence="2" id="KW-0808">Transferase</keyword>
<dbReference type="GO" id="GO:0004674">
    <property type="term" value="F:protein serine/threonine kinase activity"/>
    <property type="evidence" value="ECO:0007669"/>
    <property type="project" value="UniProtKB-KW"/>
</dbReference>
<dbReference type="Pfam" id="PF00069">
    <property type="entry name" value="Pkinase"/>
    <property type="match status" value="1"/>
</dbReference>
<dbReference type="GO" id="GO:0005524">
    <property type="term" value="F:ATP binding"/>
    <property type="evidence" value="ECO:0007669"/>
    <property type="project" value="UniProtKB-KW"/>
</dbReference>
<dbReference type="PROSITE" id="PS50011">
    <property type="entry name" value="PROTEIN_KINASE_DOM"/>
    <property type="match status" value="1"/>
</dbReference>
<keyword evidence="10" id="KW-1185">Reference proteome</keyword>
<keyword evidence="1" id="KW-0723">Serine/threonine-protein kinase</keyword>
<evidence type="ECO:0000256" key="2">
    <source>
        <dbReference type="ARBA" id="ARBA00022679"/>
    </source>
</evidence>
<dbReference type="InterPro" id="IPR008271">
    <property type="entry name" value="Ser/Thr_kinase_AS"/>
</dbReference>
<dbReference type="RefSeq" id="XP_025364583.1">
    <property type="nucleotide sequence ID" value="XM_025504258.1"/>
</dbReference>
<dbReference type="STRING" id="1569628.A0A316V089"/>